<feature type="transmembrane region" description="Helical" evidence="1">
    <location>
        <begin position="370"/>
        <end position="390"/>
    </location>
</feature>
<dbReference type="Proteomes" id="UP001287286">
    <property type="component" value="Unassembled WGS sequence"/>
</dbReference>
<gene>
    <name evidence="2" type="ORF">Purlil1_1777</name>
</gene>
<evidence type="ECO:0000313" key="3">
    <source>
        <dbReference type="Proteomes" id="UP001287286"/>
    </source>
</evidence>
<keyword evidence="1" id="KW-0472">Membrane</keyword>
<comment type="caution">
    <text evidence="2">The sequence shown here is derived from an EMBL/GenBank/DDBJ whole genome shotgun (WGS) entry which is preliminary data.</text>
</comment>
<reference evidence="2 3" key="1">
    <citation type="journal article" date="2024" name="Microbiol. Resour. Announc.">
        <title>Genome annotations for the ascomycete fungi Trichoderma harzianum, Trichoderma aggressivum, and Purpureocillium lilacinum.</title>
        <authorList>
            <person name="Beijen E.P.W."/>
            <person name="Ohm R.A."/>
        </authorList>
    </citation>
    <scope>NUCLEOTIDE SEQUENCE [LARGE SCALE GENOMIC DNA]</scope>
    <source>
        <strain evidence="2 3">CBS 150709</strain>
    </source>
</reference>
<keyword evidence="1" id="KW-0812">Transmembrane</keyword>
<keyword evidence="3" id="KW-1185">Reference proteome</keyword>
<dbReference type="EMBL" id="JAWRVI010000004">
    <property type="protein sequence ID" value="KAK4094286.1"/>
    <property type="molecule type" value="Genomic_DNA"/>
</dbReference>
<keyword evidence="1" id="KW-1133">Transmembrane helix</keyword>
<sequence>MAQESRLGQENETALLSDEQATAAVHNDGETYAELLVIRRARHCHQRALNEPAIGWCPELKADMRLSGGSQGGGPGGCGGGFFPATTVAMPRLNCERRAGSQDQAALFEAGSIVSLRAVVWAAIDLASASSWSRDSVAEQRLLLRVAAGASRKLCAECANNASARLLLEFSRLNERVVPRSPPTLADLLSQDLKTTHIHSISSKSIHCFARPGAHLPSSMTVPPECAFDGNTDLYGLGVRLGVYGQWIATLITTVLDPENEASFRLLNLIVQASIFLGLCTESRPGNPAAGSVITQFLLCGSLSSVTGDGISHFGHASGILRTVFYTAFSAYGIWFWFVGVDAMESCGGSAVAFFGPSRITGWFRSLGKALSVIGLVGCIGVAAFSLYAARRRFKSGFRQGFARQGRWHPQVELSLMVASMGLIALSITVVEYLITQNNVGAVGADRIDSVAQLIPLLAGAVACFLSLWRVTTKGLLFKRRCWLLFGWHL</sequence>
<protein>
    <submittedName>
        <fullName evidence="2">Uncharacterized protein</fullName>
    </submittedName>
</protein>
<accession>A0ABR0CCY9</accession>
<name>A0ABR0CCY9_PURLI</name>
<feature type="transmembrane region" description="Helical" evidence="1">
    <location>
        <begin position="411"/>
        <end position="431"/>
    </location>
</feature>
<evidence type="ECO:0000313" key="2">
    <source>
        <dbReference type="EMBL" id="KAK4094286.1"/>
    </source>
</evidence>
<organism evidence="2 3">
    <name type="scientific">Purpureocillium lilacinum</name>
    <name type="common">Paecilomyces lilacinus</name>
    <dbReference type="NCBI Taxonomy" id="33203"/>
    <lineage>
        <taxon>Eukaryota</taxon>
        <taxon>Fungi</taxon>
        <taxon>Dikarya</taxon>
        <taxon>Ascomycota</taxon>
        <taxon>Pezizomycotina</taxon>
        <taxon>Sordariomycetes</taxon>
        <taxon>Hypocreomycetidae</taxon>
        <taxon>Hypocreales</taxon>
        <taxon>Ophiocordycipitaceae</taxon>
        <taxon>Purpureocillium</taxon>
    </lineage>
</organism>
<proteinExistence type="predicted"/>
<feature type="transmembrane region" description="Helical" evidence="1">
    <location>
        <begin position="451"/>
        <end position="471"/>
    </location>
</feature>
<evidence type="ECO:0000256" key="1">
    <source>
        <dbReference type="SAM" id="Phobius"/>
    </source>
</evidence>